<accession>A0AA35YKM8</accession>
<dbReference type="Proteomes" id="UP001177003">
    <property type="component" value="Chromosome 3"/>
</dbReference>
<dbReference type="InterPro" id="IPR017451">
    <property type="entry name" value="F-box-assoc_interact_dom"/>
</dbReference>
<evidence type="ECO:0000313" key="2">
    <source>
        <dbReference type="EMBL" id="CAI9275765.1"/>
    </source>
</evidence>
<dbReference type="InterPro" id="IPR050796">
    <property type="entry name" value="SCF_F-box_component"/>
</dbReference>
<gene>
    <name evidence="2" type="ORF">LSALG_LOCUS15784</name>
</gene>
<protein>
    <recommendedName>
        <fullName evidence="1">F-box associated beta-propeller type 3 domain-containing protein</fullName>
    </recommendedName>
</protein>
<feature type="domain" description="F-box associated beta-propeller type 3" evidence="1">
    <location>
        <begin position="46"/>
        <end position="270"/>
    </location>
</feature>
<dbReference type="EMBL" id="OX465079">
    <property type="protein sequence ID" value="CAI9275765.1"/>
    <property type="molecule type" value="Genomic_DNA"/>
</dbReference>
<keyword evidence="3" id="KW-1185">Reference proteome</keyword>
<evidence type="ECO:0000259" key="1">
    <source>
        <dbReference type="Pfam" id="PF08268"/>
    </source>
</evidence>
<evidence type="ECO:0000313" key="3">
    <source>
        <dbReference type="Proteomes" id="UP001177003"/>
    </source>
</evidence>
<dbReference type="NCBIfam" id="TIGR01640">
    <property type="entry name" value="F_box_assoc_1"/>
    <property type="match status" value="1"/>
</dbReference>
<dbReference type="AlphaFoldDB" id="A0AA35YKM8"/>
<organism evidence="2 3">
    <name type="scientific">Lactuca saligna</name>
    <name type="common">Willowleaf lettuce</name>
    <dbReference type="NCBI Taxonomy" id="75948"/>
    <lineage>
        <taxon>Eukaryota</taxon>
        <taxon>Viridiplantae</taxon>
        <taxon>Streptophyta</taxon>
        <taxon>Embryophyta</taxon>
        <taxon>Tracheophyta</taxon>
        <taxon>Spermatophyta</taxon>
        <taxon>Magnoliopsida</taxon>
        <taxon>eudicotyledons</taxon>
        <taxon>Gunneridae</taxon>
        <taxon>Pentapetalae</taxon>
        <taxon>asterids</taxon>
        <taxon>campanulids</taxon>
        <taxon>Asterales</taxon>
        <taxon>Asteraceae</taxon>
        <taxon>Cichorioideae</taxon>
        <taxon>Cichorieae</taxon>
        <taxon>Lactucinae</taxon>
        <taxon>Lactuca</taxon>
    </lineage>
</organism>
<proteinExistence type="predicted"/>
<dbReference type="Pfam" id="PF08268">
    <property type="entry name" value="FBA_3"/>
    <property type="match status" value="1"/>
</dbReference>
<name>A0AA35YKM8_LACSI</name>
<reference evidence="2" key="1">
    <citation type="submission" date="2023-04" db="EMBL/GenBank/DDBJ databases">
        <authorList>
            <person name="Vijverberg K."/>
            <person name="Xiong W."/>
            <person name="Schranz E."/>
        </authorList>
    </citation>
    <scope>NUCLEOTIDE SEQUENCE</scope>
</reference>
<dbReference type="PANTHER" id="PTHR31672:SF6">
    <property type="entry name" value="F-BOX DOMAIN-CONTAINING PROTEIN"/>
    <property type="match status" value="1"/>
</dbReference>
<sequence>MHTSRSPQRILLTHVIRREHKKEYGVASFYTLHAEDQLPLCGYKDITPVKFPRRNVNIVGSCNGILLLYENGVISLWNPSIMRQLTLPYCPLRRCSGEMAIGLGFDPMTDDHKVVSIPAYGNGNGESSFVYTIKTGAWHTIASRMPLYDDVKSTTSYLNGVLHWVVGHSLPNSEKRQLCYNIMTFDLSSHVFGMIALPKPSWPIHQVTTIQGSVAVISMEKLFDDSWIWVRRDADASWSVIFKSKTNQIQAGVKTVLGLTNNGDLLLETYFQGLQVYNPKKRSRSSLVNFNDDSFLFDMDTFVESLQLLHMGTACKVNHLFLQETKRK</sequence>
<dbReference type="PANTHER" id="PTHR31672">
    <property type="entry name" value="BNACNNG10540D PROTEIN"/>
    <property type="match status" value="1"/>
</dbReference>
<dbReference type="InterPro" id="IPR013187">
    <property type="entry name" value="F-box-assoc_dom_typ3"/>
</dbReference>